<name>A0ABY9J766_9ACTN</name>
<reference evidence="2 3" key="1">
    <citation type="submission" date="2023-03" db="EMBL/GenBank/DDBJ databases">
        <title>Isolation and description of six Streptomyces strains from soil environments, able to metabolize different microbial glucans.</title>
        <authorList>
            <person name="Widen T."/>
            <person name="Larsbrink J."/>
        </authorList>
    </citation>
    <scope>NUCLEOTIDE SEQUENCE [LARGE SCALE GENOMIC DNA]</scope>
    <source>
        <strain evidence="2 3">Alt3</strain>
    </source>
</reference>
<gene>
    <name evidence="2" type="ORF">P8A20_08490</name>
</gene>
<sequence length="319" mass="35993">MFILPLRENAQLRPLEPAHAQEFLDHIDRARPNVDPWIPWATFSTDLASATATLQRYADRQATDTGRIYGIWQDGTLVGGVMFTRFDTASGNCEIGCWAEEAGQGLGLVNQACRALIDWAFGERGMSRVEWWVSSVNTRSIEAARRLGLTREGVLRRHTEYRGERRDIEIWSVLSDEWPPASCSTAPTDKDELDRLMSAFLGAFDNTNGSSPEVDVIRQVFIPQGMIISNTGTGPVVHDLDAFIEPRAKMLTDGTLTEFSEWEVSERTEIFESIAHRTSEYRKSGFHDGERFEGAGRKTTQFVRTPVGWRMAALTWEDE</sequence>
<evidence type="ECO:0000313" key="3">
    <source>
        <dbReference type="Proteomes" id="UP001224433"/>
    </source>
</evidence>
<dbReference type="InterPro" id="IPR051908">
    <property type="entry name" value="Ribosomal_N-acetyltransferase"/>
</dbReference>
<dbReference type="Pfam" id="PF13302">
    <property type="entry name" value="Acetyltransf_3"/>
    <property type="match status" value="1"/>
</dbReference>
<dbReference type="PROSITE" id="PS51186">
    <property type="entry name" value="GNAT"/>
    <property type="match status" value="1"/>
</dbReference>
<keyword evidence="3" id="KW-1185">Reference proteome</keyword>
<dbReference type="SUPFAM" id="SSF54427">
    <property type="entry name" value="NTF2-like"/>
    <property type="match status" value="1"/>
</dbReference>
<dbReference type="GO" id="GO:0016740">
    <property type="term" value="F:transferase activity"/>
    <property type="evidence" value="ECO:0007669"/>
    <property type="project" value="UniProtKB-KW"/>
</dbReference>
<proteinExistence type="predicted"/>
<dbReference type="InterPro" id="IPR016181">
    <property type="entry name" value="Acyl_CoA_acyltransferase"/>
</dbReference>
<dbReference type="PANTHER" id="PTHR43441:SF10">
    <property type="entry name" value="ACETYLTRANSFERASE"/>
    <property type="match status" value="1"/>
</dbReference>
<accession>A0ABY9J766</accession>
<feature type="domain" description="N-acetyltransferase" evidence="1">
    <location>
        <begin position="10"/>
        <end position="177"/>
    </location>
</feature>
<dbReference type="EC" id="2.-.-.-" evidence="2"/>
<evidence type="ECO:0000313" key="2">
    <source>
        <dbReference type="EMBL" id="WLQ63621.1"/>
    </source>
</evidence>
<dbReference type="RefSeq" id="WP_306103258.1">
    <property type="nucleotide sequence ID" value="NZ_CP120983.1"/>
</dbReference>
<dbReference type="InterPro" id="IPR000182">
    <property type="entry name" value="GNAT_dom"/>
</dbReference>
<dbReference type="PANTHER" id="PTHR43441">
    <property type="entry name" value="RIBOSOMAL-PROTEIN-SERINE ACETYLTRANSFERASE"/>
    <property type="match status" value="1"/>
</dbReference>
<organism evidence="2 3">
    <name type="scientific">Streptomyces glycanivorans</name>
    <dbReference type="NCBI Taxonomy" id="3033808"/>
    <lineage>
        <taxon>Bacteria</taxon>
        <taxon>Bacillati</taxon>
        <taxon>Actinomycetota</taxon>
        <taxon>Actinomycetes</taxon>
        <taxon>Kitasatosporales</taxon>
        <taxon>Streptomycetaceae</taxon>
        <taxon>Streptomyces</taxon>
    </lineage>
</organism>
<protein>
    <submittedName>
        <fullName evidence="2">GNAT family protein</fullName>
        <ecNumber evidence="2">2.-.-.-</ecNumber>
    </submittedName>
</protein>
<evidence type="ECO:0000259" key="1">
    <source>
        <dbReference type="PROSITE" id="PS51186"/>
    </source>
</evidence>
<keyword evidence="2" id="KW-0808">Transferase</keyword>
<dbReference type="Proteomes" id="UP001224433">
    <property type="component" value="Chromosome"/>
</dbReference>
<dbReference type="SUPFAM" id="SSF55729">
    <property type="entry name" value="Acyl-CoA N-acyltransferases (Nat)"/>
    <property type="match status" value="1"/>
</dbReference>
<dbReference type="InterPro" id="IPR032710">
    <property type="entry name" value="NTF2-like_dom_sf"/>
</dbReference>
<dbReference type="Gene3D" id="3.40.630.30">
    <property type="match status" value="1"/>
</dbReference>
<dbReference type="EMBL" id="CP120983">
    <property type="protein sequence ID" value="WLQ63621.1"/>
    <property type="molecule type" value="Genomic_DNA"/>
</dbReference>